<comment type="caution">
    <text evidence="1">The sequence shown here is derived from an EMBL/GenBank/DDBJ whole genome shotgun (WGS) entry which is preliminary data.</text>
</comment>
<proteinExistence type="predicted"/>
<gene>
    <name evidence="1" type="ORF">K3G42_033312</name>
</gene>
<keyword evidence="2" id="KW-1185">Reference proteome</keyword>
<protein>
    <submittedName>
        <fullName evidence="1">Uncharacterized protein</fullName>
    </submittedName>
</protein>
<dbReference type="Proteomes" id="UP000827872">
    <property type="component" value="Linkage Group LG03"/>
</dbReference>
<sequence length="166" mass="18827">MQDREYSQSPTKRYQTPEAEDKARQRCRRSNRPGALQYQGPNVCDGGSPEASPGNRQQPPKTRQLNWHHHCSTKVQGDEDKEGEEGGWRHHREQETIGEGRGDSCKLLSPKPSRKLRSDLVPGPWLVPSKERLSRALWGVCMGQGEEEEQKGDAVRGKGMEVKRRS</sequence>
<evidence type="ECO:0000313" key="2">
    <source>
        <dbReference type="Proteomes" id="UP000827872"/>
    </source>
</evidence>
<organism evidence="1 2">
    <name type="scientific">Sphaerodactylus townsendi</name>
    <dbReference type="NCBI Taxonomy" id="933632"/>
    <lineage>
        <taxon>Eukaryota</taxon>
        <taxon>Metazoa</taxon>
        <taxon>Chordata</taxon>
        <taxon>Craniata</taxon>
        <taxon>Vertebrata</taxon>
        <taxon>Euteleostomi</taxon>
        <taxon>Lepidosauria</taxon>
        <taxon>Squamata</taxon>
        <taxon>Bifurcata</taxon>
        <taxon>Gekkota</taxon>
        <taxon>Sphaerodactylidae</taxon>
        <taxon>Sphaerodactylus</taxon>
    </lineage>
</organism>
<name>A0ACB8ENE1_9SAUR</name>
<dbReference type="EMBL" id="CM037616">
    <property type="protein sequence ID" value="KAH7994152.1"/>
    <property type="molecule type" value="Genomic_DNA"/>
</dbReference>
<accession>A0ACB8ENE1</accession>
<reference evidence="1" key="1">
    <citation type="submission" date="2021-08" db="EMBL/GenBank/DDBJ databases">
        <title>The first chromosome-level gecko genome reveals the dynamic sex chromosomes of Neotropical dwarf geckos (Sphaerodactylidae: Sphaerodactylus).</title>
        <authorList>
            <person name="Pinto B.J."/>
            <person name="Keating S.E."/>
            <person name="Gamble T."/>
        </authorList>
    </citation>
    <scope>NUCLEOTIDE SEQUENCE</scope>
    <source>
        <strain evidence="1">TG3544</strain>
    </source>
</reference>
<evidence type="ECO:0000313" key="1">
    <source>
        <dbReference type="EMBL" id="KAH7994152.1"/>
    </source>
</evidence>